<dbReference type="AlphaFoldDB" id="A0A9P6KXV7"/>
<sequence>MGGLARQSNIPEDILVAFTISGLPKHLADTIVLNSKNGLNWLELYSICERLEPSRGMNEYHEEAIGEDSINRIRKPIERWKRPPRCFLCGRVGIWLVGVIRIQTIKGEAHGGGEGYLFR</sequence>
<evidence type="ECO:0000313" key="2">
    <source>
        <dbReference type="Proteomes" id="UP000740883"/>
    </source>
</evidence>
<organism evidence="1 2">
    <name type="scientific">Nosema granulosis</name>
    <dbReference type="NCBI Taxonomy" id="83296"/>
    <lineage>
        <taxon>Eukaryota</taxon>
        <taxon>Fungi</taxon>
        <taxon>Fungi incertae sedis</taxon>
        <taxon>Microsporidia</taxon>
        <taxon>Nosematidae</taxon>
        <taxon>Nosema</taxon>
    </lineage>
</organism>
<accession>A0A9P6KXV7</accession>
<comment type="caution">
    <text evidence="1">The sequence shown here is derived from an EMBL/GenBank/DDBJ whole genome shotgun (WGS) entry which is preliminary data.</text>
</comment>
<gene>
    <name evidence="1" type="ORF">NGRA_2277</name>
</gene>
<dbReference type="Proteomes" id="UP000740883">
    <property type="component" value="Unassembled WGS sequence"/>
</dbReference>
<protein>
    <submittedName>
        <fullName evidence="1">Uncharacterized protein</fullName>
    </submittedName>
</protein>
<keyword evidence="2" id="KW-1185">Reference proteome</keyword>
<dbReference type="OrthoDB" id="10598270at2759"/>
<evidence type="ECO:0000313" key="1">
    <source>
        <dbReference type="EMBL" id="KAF9762012.1"/>
    </source>
</evidence>
<reference evidence="1 2" key="1">
    <citation type="journal article" date="2020" name="Genome Biol. Evol.">
        <title>Comparative genomics of strictly vertically transmitted, feminizing microsporidia endosymbionts of amphipod crustaceans.</title>
        <authorList>
            <person name="Cormier A."/>
            <person name="Chebbi M.A."/>
            <person name="Giraud I."/>
            <person name="Wattier R."/>
            <person name="Teixeira M."/>
            <person name="Gilbert C."/>
            <person name="Rigaud T."/>
            <person name="Cordaux R."/>
        </authorList>
    </citation>
    <scope>NUCLEOTIDE SEQUENCE [LARGE SCALE GENOMIC DNA]</scope>
    <source>
        <strain evidence="1 2">Ou3-Ou53</strain>
    </source>
</reference>
<proteinExistence type="predicted"/>
<name>A0A9P6KXV7_9MICR</name>
<dbReference type="EMBL" id="SBJO01000224">
    <property type="protein sequence ID" value="KAF9762012.1"/>
    <property type="molecule type" value="Genomic_DNA"/>
</dbReference>